<dbReference type="Pfam" id="PF00916">
    <property type="entry name" value="Sulfate_transp"/>
    <property type="match status" value="1"/>
</dbReference>
<keyword evidence="4 7" id="KW-0812">Transmembrane</keyword>
<dbReference type="InterPro" id="IPR001902">
    <property type="entry name" value="SLC26A/SulP_fam"/>
</dbReference>
<dbReference type="FunFam" id="3.30.750.24:FF:000002">
    <property type="entry name" value="Sulfate transporter 31"/>
    <property type="match status" value="1"/>
</dbReference>
<dbReference type="Proteomes" id="UP000467840">
    <property type="component" value="Chromosome 14"/>
</dbReference>
<protein>
    <recommendedName>
        <fullName evidence="8">STAS domain-containing protein</fullName>
    </recommendedName>
</protein>
<evidence type="ECO:0000256" key="4">
    <source>
        <dbReference type="ARBA" id="ARBA00022692"/>
    </source>
</evidence>
<gene>
    <name evidence="9" type="ORF">GH714_000244</name>
</gene>
<accession>A0A6A6M9B7</accession>
<organism evidence="9 10">
    <name type="scientific">Hevea brasiliensis</name>
    <name type="common">Para rubber tree</name>
    <name type="synonym">Siphonia brasiliensis</name>
    <dbReference type="NCBI Taxonomy" id="3981"/>
    <lineage>
        <taxon>Eukaryota</taxon>
        <taxon>Viridiplantae</taxon>
        <taxon>Streptophyta</taxon>
        <taxon>Embryophyta</taxon>
        <taxon>Tracheophyta</taxon>
        <taxon>Spermatophyta</taxon>
        <taxon>Magnoliopsida</taxon>
        <taxon>eudicotyledons</taxon>
        <taxon>Gunneridae</taxon>
        <taxon>Pentapetalae</taxon>
        <taxon>rosids</taxon>
        <taxon>fabids</taxon>
        <taxon>Malpighiales</taxon>
        <taxon>Euphorbiaceae</taxon>
        <taxon>Crotonoideae</taxon>
        <taxon>Micrandreae</taxon>
        <taxon>Hevea</taxon>
    </lineage>
</organism>
<dbReference type="SUPFAM" id="SSF52091">
    <property type="entry name" value="SpoIIaa-like"/>
    <property type="match status" value="1"/>
</dbReference>
<reference evidence="9 10" key="1">
    <citation type="journal article" date="2020" name="Mol. Plant">
        <title>The Chromosome-Based Rubber Tree Genome Provides New Insights into Spurge Genome Evolution and Rubber Biosynthesis.</title>
        <authorList>
            <person name="Liu J."/>
            <person name="Shi C."/>
            <person name="Shi C.C."/>
            <person name="Li W."/>
            <person name="Zhang Q.J."/>
            <person name="Zhang Y."/>
            <person name="Li K."/>
            <person name="Lu H.F."/>
            <person name="Shi C."/>
            <person name="Zhu S.T."/>
            <person name="Xiao Z.Y."/>
            <person name="Nan H."/>
            <person name="Yue Y."/>
            <person name="Zhu X.G."/>
            <person name="Wu Y."/>
            <person name="Hong X.N."/>
            <person name="Fan G.Y."/>
            <person name="Tong Y."/>
            <person name="Zhang D."/>
            <person name="Mao C.L."/>
            <person name="Liu Y.L."/>
            <person name="Hao S.J."/>
            <person name="Liu W.Q."/>
            <person name="Lv M.Q."/>
            <person name="Zhang H.B."/>
            <person name="Liu Y."/>
            <person name="Hu-Tang G.R."/>
            <person name="Wang J.P."/>
            <person name="Wang J.H."/>
            <person name="Sun Y.H."/>
            <person name="Ni S.B."/>
            <person name="Chen W.B."/>
            <person name="Zhang X.C."/>
            <person name="Jiao Y.N."/>
            <person name="Eichler E.E."/>
            <person name="Li G.H."/>
            <person name="Liu X."/>
            <person name="Gao L.Z."/>
        </authorList>
    </citation>
    <scope>NUCLEOTIDE SEQUENCE [LARGE SCALE GENOMIC DNA]</scope>
    <source>
        <strain evidence="10">cv. GT1</strain>
        <tissue evidence="9">Leaf</tissue>
    </source>
</reference>
<keyword evidence="10" id="KW-1185">Reference proteome</keyword>
<comment type="similarity">
    <text evidence="2">Belongs to the SLC26A/SulP transporter (TC 2.A.53) family.</text>
</comment>
<dbReference type="InterPro" id="IPR002645">
    <property type="entry name" value="STAS_dom"/>
</dbReference>
<feature type="transmembrane region" description="Helical" evidence="7">
    <location>
        <begin position="12"/>
        <end position="29"/>
    </location>
</feature>
<sequence>MRSVLTTAHHGWNWQTIVIGLSFLVFLLLAKHIGKKNKKLFWVAAIAPLISVILSTLLVYVTHAEKHGVKIVREIKRGVNPSSLNEIFFSGEHLGKGFRIGVVAGMIALTEAIAIGRTFAAMKDYQIDGNKEMVALGTMNVVGSMTSCYVATGQVSISFAKILLQVTRPRTAILGKLPRTTVYRNIQQYPEASKVQGILIVRVDSAIYFSNSNYIKERILRWLTDEEERLKENNLPRIQFLIVEMSPVTDIDTSGIHAFKELHRSLQKRNVQLVLANPGPVVMDKLHASGFAEMIGEDNIFLTVADAVHTCAPKMVEV</sequence>
<comment type="caution">
    <text evidence="9">The sequence shown here is derived from an EMBL/GenBank/DDBJ whole genome shotgun (WGS) entry which is preliminary data.</text>
</comment>
<dbReference type="AlphaFoldDB" id="A0A6A6M9B7"/>
<evidence type="ECO:0000259" key="8">
    <source>
        <dbReference type="PROSITE" id="PS50801"/>
    </source>
</evidence>
<feature type="transmembrane region" description="Helical" evidence="7">
    <location>
        <begin position="41"/>
        <end position="61"/>
    </location>
</feature>
<feature type="domain" description="STAS" evidence="8">
    <location>
        <begin position="188"/>
        <end position="311"/>
    </location>
</feature>
<keyword evidence="6 7" id="KW-0472">Membrane</keyword>
<evidence type="ECO:0000256" key="1">
    <source>
        <dbReference type="ARBA" id="ARBA00004141"/>
    </source>
</evidence>
<name>A0A6A6M9B7_HEVBR</name>
<evidence type="ECO:0000256" key="3">
    <source>
        <dbReference type="ARBA" id="ARBA00022448"/>
    </source>
</evidence>
<dbReference type="GO" id="GO:0016020">
    <property type="term" value="C:membrane"/>
    <property type="evidence" value="ECO:0007669"/>
    <property type="project" value="UniProtKB-SubCell"/>
</dbReference>
<evidence type="ECO:0000256" key="5">
    <source>
        <dbReference type="ARBA" id="ARBA00022989"/>
    </source>
</evidence>
<dbReference type="CDD" id="cd07042">
    <property type="entry name" value="STAS_SulP_like_sulfate_transporter"/>
    <property type="match status" value="1"/>
</dbReference>
<dbReference type="GO" id="GO:0055085">
    <property type="term" value="P:transmembrane transport"/>
    <property type="evidence" value="ECO:0007669"/>
    <property type="project" value="InterPro"/>
</dbReference>
<evidence type="ECO:0000313" key="10">
    <source>
        <dbReference type="Proteomes" id="UP000467840"/>
    </source>
</evidence>
<dbReference type="PROSITE" id="PS50801">
    <property type="entry name" value="STAS"/>
    <property type="match status" value="1"/>
</dbReference>
<dbReference type="InterPro" id="IPR036513">
    <property type="entry name" value="STAS_dom_sf"/>
</dbReference>
<dbReference type="EMBL" id="JAAGAX010000006">
    <property type="protein sequence ID" value="KAF2309043.1"/>
    <property type="molecule type" value="Genomic_DNA"/>
</dbReference>
<keyword evidence="3" id="KW-0813">Transport</keyword>
<evidence type="ECO:0000256" key="2">
    <source>
        <dbReference type="ARBA" id="ARBA00008692"/>
    </source>
</evidence>
<dbReference type="PANTHER" id="PTHR11814">
    <property type="entry name" value="SULFATE TRANSPORTER"/>
    <property type="match status" value="1"/>
</dbReference>
<comment type="subcellular location">
    <subcellularLocation>
        <location evidence="1">Membrane</location>
        <topology evidence="1">Multi-pass membrane protein</topology>
    </subcellularLocation>
</comment>
<dbReference type="InterPro" id="IPR011547">
    <property type="entry name" value="SLC26A/SulP_dom"/>
</dbReference>
<proteinExistence type="inferred from homology"/>
<keyword evidence="5 7" id="KW-1133">Transmembrane helix</keyword>
<evidence type="ECO:0000313" key="9">
    <source>
        <dbReference type="EMBL" id="KAF2309043.1"/>
    </source>
</evidence>
<evidence type="ECO:0000256" key="6">
    <source>
        <dbReference type="ARBA" id="ARBA00023136"/>
    </source>
</evidence>
<dbReference type="Pfam" id="PF01740">
    <property type="entry name" value="STAS"/>
    <property type="match status" value="1"/>
</dbReference>
<evidence type="ECO:0000256" key="7">
    <source>
        <dbReference type="SAM" id="Phobius"/>
    </source>
</evidence>
<dbReference type="Gene3D" id="3.30.750.24">
    <property type="entry name" value="STAS domain"/>
    <property type="match status" value="1"/>
</dbReference>